<evidence type="ECO:0000313" key="2">
    <source>
        <dbReference type="EMBL" id="RCN46862.1"/>
    </source>
</evidence>
<dbReference type="Pfam" id="PF02550">
    <property type="entry name" value="AcetylCoA_hydro"/>
    <property type="match status" value="1"/>
</dbReference>
<organism evidence="2 3">
    <name type="scientific">Ancylostoma caninum</name>
    <name type="common">Dog hookworm</name>
    <dbReference type="NCBI Taxonomy" id="29170"/>
    <lineage>
        <taxon>Eukaryota</taxon>
        <taxon>Metazoa</taxon>
        <taxon>Ecdysozoa</taxon>
        <taxon>Nematoda</taxon>
        <taxon>Chromadorea</taxon>
        <taxon>Rhabditida</taxon>
        <taxon>Rhabditina</taxon>
        <taxon>Rhabditomorpha</taxon>
        <taxon>Strongyloidea</taxon>
        <taxon>Ancylostomatidae</taxon>
        <taxon>Ancylostomatinae</taxon>
        <taxon>Ancylostoma</taxon>
    </lineage>
</organism>
<gene>
    <name evidence="2" type="ORF">ANCCAN_07041</name>
</gene>
<dbReference type="OrthoDB" id="5817871at2759"/>
<evidence type="ECO:0000313" key="3">
    <source>
        <dbReference type="Proteomes" id="UP000252519"/>
    </source>
</evidence>
<evidence type="ECO:0000259" key="1">
    <source>
        <dbReference type="Pfam" id="PF02550"/>
    </source>
</evidence>
<dbReference type="STRING" id="29170.A0A368GR62"/>
<dbReference type="GO" id="GO:0008775">
    <property type="term" value="F:acetate CoA-transferase activity"/>
    <property type="evidence" value="ECO:0007669"/>
    <property type="project" value="InterPro"/>
</dbReference>
<accession>A0A368GR62</accession>
<protein>
    <recommendedName>
        <fullName evidence="1">Acetyl-CoA hydrolase/transferase N-terminal domain-containing protein</fullName>
    </recommendedName>
</protein>
<dbReference type="SUPFAM" id="SSF100950">
    <property type="entry name" value="NagB/RpiA/CoA transferase-like"/>
    <property type="match status" value="1"/>
</dbReference>
<dbReference type="InterPro" id="IPR003702">
    <property type="entry name" value="ActCoA_hydro_N"/>
</dbReference>
<sequence>MIFEGHADYVPVFLSEIPTLFYNKIYPVDVSLITVSPPDGLGYCSMGPNLELSVAPTVVAKKVIGKLTILLSSLPPLT</sequence>
<dbReference type="InterPro" id="IPR037171">
    <property type="entry name" value="NagB/RpiA_transferase-like"/>
</dbReference>
<dbReference type="Proteomes" id="UP000252519">
    <property type="component" value="Unassembled WGS sequence"/>
</dbReference>
<comment type="caution">
    <text evidence="2">The sequence shown here is derived from an EMBL/GenBank/DDBJ whole genome shotgun (WGS) entry which is preliminary data.</text>
</comment>
<dbReference type="Gene3D" id="3.40.1080.10">
    <property type="entry name" value="Glutaconate Coenzyme A-transferase"/>
    <property type="match status" value="1"/>
</dbReference>
<dbReference type="PANTHER" id="PTHR21432">
    <property type="entry name" value="ACETYL-COA HYDROLASE-RELATED"/>
    <property type="match status" value="1"/>
</dbReference>
<dbReference type="InterPro" id="IPR046433">
    <property type="entry name" value="ActCoA_hydro"/>
</dbReference>
<name>A0A368GR62_ANCCA</name>
<dbReference type="GO" id="GO:0006083">
    <property type="term" value="P:acetate metabolic process"/>
    <property type="evidence" value="ECO:0007669"/>
    <property type="project" value="InterPro"/>
</dbReference>
<dbReference type="PANTHER" id="PTHR21432:SF20">
    <property type="entry name" value="ACETYL-COA HYDROLASE"/>
    <property type="match status" value="1"/>
</dbReference>
<keyword evidence="3" id="KW-1185">Reference proteome</keyword>
<proteinExistence type="predicted"/>
<feature type="domain" description="Acetyl-CoA hydrolase/transferase N-terminal" evidence="1">
    <location>
        <begin position="3"/>
        <end position="64"/>
    </location>
</feature>
<dbReference type="EMBL" id="JOJR01000071">
    <property type="protein sequence ID" value="RCN46862.1"/>
    <property type="molecule type" value="Genomic_DNA"/>
</dbReference>
<reference evidence="2 3" key="1">
    <citation type="submission" date="2014-10" db="EMBL/GenBank/DDBJ databases">
        <title>Draft genome of the hookworm Ancylostoma caninum.</title>
        <authorList>
            <person name="Mitreva M."/>
        </authorList>
    </citation>
    <scope>NUCLEOTIDE SEQUENCE [LARGE SCALE GENOMIC DNA]</scope>
    <source>
        <strain evidence="2 3">Baltimore</strain>
    </source>
</reference>
<dbReference type="AlphaFoldDB" id="A0A368GR62"/>